<gene>
    <name evidence="5" type="ORF">TUM4438_44870</name>
</gene>
<evidence type="ECO:0000256" key="2">
    <source>
        <dbReference type="SAM" id="MobiDB-lite"/>
    </source>
</evidence>
<evidence type="ECO:0000256" key="1">
    <source>
        <dbReference type="ARBA" id="ARBA00022737"/>
    </source>
</evidence>
<evidence type="ECO:0000256" key="3">
    <source>
        <dbReference type="SAM" id="SignalP"/>
    </source>
</evidence>
<evidence type="ECO:0000313" key="5">
    <source>
        <dbReference type="EMBL" id="GIU52351.1"/>
    </source>
</evidence>
<feature type="domain" description="Teneurin-like YD-shell" evidence="4">
    <location>
        <begin position="135"/>
        <end position="242"/>
    </location>
</feature>
<dbReference type="InterPro" id="IPR022385">
    <property type="entry name" value="Rhs_assc_core"/>
</dbReference>
<evidence type="ECO:0000259" key="4">
    <source>
        <dbReference type="Pfam" id="PF25023"/>
    </source>
</evidence>
<proteinExistence type="predicted"/>
<keyword evidence="6" id="KW-1185">Reference proteome</keyword>
<sequence length="404" mass="42687">MKTQNSTLLTFCLMLLLFTGCLFSQLAQAQQGRTVLMPIASGGMGITTFIPILPSSHSAKIEATNIDGSYHLRWSAVKGASYYQIIITDENNKQQIIKVTGTYYSLVGLTLGNNRVEIQACNASHQCGVGSLAGTISRKTKIRYQHTDMLGTPVVETDEAGHVISRSTYEPFGKRLGGEKAGIGYTGHLQDPDLGLTYMQARYYDPLIGRFYSNDPVDYLGHMQRGNLVHGFGRYTYANNNPYKYVDPDGEFGIIGALIGGGIDATIQIGNNMKNGKGFGDAVMNVDLGSVAVSAALGSVTGGATTLLKGAATGTTKVAGTTFQLTSKTERVVAGTMGASKAAAAGFIQAERKGKNGIQGAAAQVVNGVTSPVPVGTMVMEGASMLTGSEEQKSPPLEVEKDLE</sequence>
<feature type="compositionally biased region" description="Basic and acidic residues" evidence="2">
    <location>
        <begin position="390"/>
        <end position="404"/>
    </location>
</feature>
<dbReference type="InterPro" id="IPR056823">
    <property type="entry name" value="TEN-like_YD-shell"/>
</dbReference>
<keyword evidence="3" id="KW-0732">Signal</keyword>
<dbReference type="PROSITE" id="PS51257">
    <property type="entry name" value="PROKAR_LIPOPROTEIN"/>
    <property type="match status" value="1"/>
</dbReference>
<feature type="chain" id="PRO_5047479431" description="Teneurin-like YD-shell domain-containing protein" evidence="3">
    <location>
        <begin position="30"/>
        <end position="404"/>
    </location>
</feature>
<dbReference type="PANTHER" id="PTHR32305">
    <property type="match status" value="1"/>
</dbReference>
<dbReference type="PANTHER" id="PTHR32305:SF15">
    <property type="entry name" value="PROTEIN RHSA-RELATED"/>
    <property type="match status" value="1"/>
</dbReference>
<reference evidence="5" key="1">
    <citation type="submission" date="2021-05" db="EMBL/GenBank/DDBJ databases">
        <title>Molecular characterization for Shewanella algae harboring chromosomal blaOXA-55-like strains isolated from clinical and environment sample.</title>
        <authorList>
            <person name="Ohama Y."/>
            <person name="Aoki K."/>
            <person name="Harada S."/>
            <person name="Moriya K."/>
            <person name="Ishii Y."/>
            <person name="Tateda K."/>
        </authorList>
    </citation>
    <scope>NUCLEOTIDE SEQUENCE</scope>
    <source>
        <strain evidence="5">JCM 11563</strain>
    </source>
</reference>
<protein>
    <recommendedName>
        <fullName evidence="4">Teneurin-like YD-shell domain-containing protein</fullName>
    </recommendedName>
</protein>
<dbReference type="Pfam" id="PF25023">
    <property type="entry name" value="TEN_YD-shell"/>
    <property type="match status" value="1"/>
</dbReference>
<organism evidence="5 6">
    <name type="scientific">Shewanella sairae</name>
    <dbReference type="NCBI Taxonomy" id="190310"/>
    <lineage>
        <taxon>Bacteria</taxon>
        <taxon>Pseudomonadati</taxon>
        <taxon>Pseudomonadota</taxon>
        <taxon>Gammaproteobacteria</taxon>
        <taxon>Alteromonadales</taxon>
        <taxon>Shewanellaceae</taxon>
        <taxon>Shewanella</taxon>
    </lineage>
</organism>
<feature type="region of interest" description="Disordered" evidence="2">
    <location>
        <begin position="385"/>
        <end position="404"/>
    </location>
</feature>
<dbReference type="RefSeq" id="WP_246616292.1">
    <property type="nucleotide sequence ID" value="NZ_BPEY01000176.1"/>
</dbReference>
<comment type="caution">
    <text evidence="5">The sequence shown here is derived from an EMBL/GenBank/DDBJ whole genome shotgun (WGS) entry which is preliminary data.</text>
</comment>
<dbReference type="NCBIfam" id="TIGR03696">
    <property type="entry name" value="Rhs_assc_core"/>
    <property type="match status" value="1"/>
</dbReference>
<dbReference type="Proteomes" id="UP000887104">
    <property type="component" value="Unassembled WGS sequence"/>
</dbReference>
<dbReference type="Gene3D" id="2.180.10.10">
    <property type="entry name" value="RHS repeat-associated core"/>
    <property type="match status" value="1"/>
</dbReference>
<accession>A0ABQ4PSP1</accession>
<dbReference type="InterPro" id="IPR050708">
    <property type="entry name" value="T6SS_VgrG/RHS"/>
</dbReference>
<evidence type="ECO:0000313" key="6">
    <source>
        <dbReference type="Proteomes" id="UP000887104"/>
    </source>
</evidence>
<feature type="signal peptide" evidence="3">
    <location>
        <begin position="1"/>
        <end position="29"/>
    </location>
</feature>
<keyword evidence="1" id="KW-0677">Repeat</keyword>
<dbReference type="EMBL" id="BPEY01000176">
    <property type="protein sequence ID" value="GIU52351.1"/>
    <property type="molecule type" value="Genomic_DNA"/>
</dbReference>
<name>A0ABQ4PSP1_9GAMM</name>